<keyword evidence="4" id="KW-0547">Nucleotide-binding</keyword>
<evidence type="ECO:0000256" key="4">
    <source>
        <dbReference type="ARBA" id="ARBA00022741"/>
    </source>
</evidence>
<dbReference type="InterPro" id="IPR017871">
    <property type="entry name" value="ABC_transporter-like_CS"/>
</dbReference>
<dbReference type="SUPFAM" id="SSF52540">
    <property type="entry name" value="P-loop containing nucleoside triphosphate hydrolases"/>
    <property type="match status" value="1"/>
</dbReference>
<dbReference type="RefSeq" id="WP_093344870.1">
    <property type="nucleotide sequence ID" value="NZ_FOUY01000018.1"/>
</dbReference>
<proteinExistence type="predicted"/>
<dbReference type="GO" id="GO:0005886">
    <property type="term" value="C:plasma membrane"/>
    <property type="evidence" value="ECO:0007669"/>
    <property type="project" value="UniProtKB-SubCell"/>
</dbReference>
<dbReference type="InterPro" id="IPR050763">
    <property type="entry name" value="ABC_transporter_ATP-binding"/>
</dbReference>
<dbReference type="GO" id="GO:0046677">
    <property type="term" value="P:response to antibiotic"/>
    <property type="evidence" value="ECO:0007669"/>
    <property type="project" value="UniProtKB-KW"/>
</dbReference>
<evidence type="ECO:0000256" key="7">
    <source>
        <dbReference type="ARBA" id="ARBA00023136"/>
    </source>
</evidence>
<protein>
    <submittedName>
        <fullName evidence="10">ABC-2 type transport system ATP-binding protein</fullName>
    </submittedName>
</protein>
<evidence type="ECO:0000313" key="10">
    <source>
        <dbReference type="EMBL" id="SFN62522.1"/>
    </source>
</evidence>
<dbReference type="OrthoDB" id="9804819at2"/>
<sequence length="303" mass="32166">MSAALEARGLVVRYGPTTAVDGIDLDLARGEVLALLGPNGAGKSSTVEVCTGFRPASGGRVTVLGHAPDDDAVRPRVGVMPQGGGAYPAVRTGEMLHLVADCAAHPIDPGRLLDVLGLRHRARTPYKRLSGGEQQRLALACAVVGRPELVFLDEPTAGLDPQARHLVWDLVRALRRDGVGVLLTTHLMDEAEQLADDVVIIDKGRVVAHGSPAQLTAGDQTELRFRAPAGMDTAGLDDRLPDGYATTETTPGRYRVQGRIDPGALAAITSWCADQGVMADDVQVVRRSLEDVFLDLTGRELRP</sequence>
<evidence type="ECO:0000256" key="2">
    <source>
        <dbReference type="ARBA" id="ARBA00022448"/>
    </source>
</evidence>
<dbReference type="InterPro" id="IPR003439">
    <property type="entry name" value="ABC_transporter-like_ATP-bd"/>
</dbReference>
<keyword evidence="11" id="KW-1185">Reference proteome</keyword>
<dbReference type="PROSITE" id="PS00211">
    <property type="entry name" value="ABC_TRANSPORTER_1"/>
    <property type="match status" value="1"/>
</dbReference>
<accession>A0A1I5AJG9</accession>
<keyword evidence="6" id="KW-1278">Translocase</keyword>
<evidence type="ECO:0000256" key="5">
    <source>
        <dbReference type="ARBA" id="ARBA00022840"/>
    </source>
</evidence>
<organism evidence="10 11">
    <name type="scientific">Pseudonocardia ammonioxydans</name>
    <dbReference type="NCBI Taxonomy" id="260086"/>
    <lineage>
        <taxon>Bacteria</taxon>
        <taxon>Bacillati</taxon>
        <taxon>Actinomycetota</taxon>
        <taxon>Actinomycetes</taxon>
        <taxon>Pseudonocardiales</taxon>
        <taxon>Pseudonocardiaceae</taxon>
        <taxon>Pseudonocardia</taxon>
    </lineage>
</organism>
<dbReference type="STRING" id="260086.SAMN05216207_101811"/>
<dbReference type="GO" id="GO:0016887">
    <property type="term" value="F:ATP hydrolysis activity"/>
    <property type="evidence" value="ECO:0007669"/>
    <property type="project" value="InterPro"/>
</dbReference>
<evidence type="ECO:0000256" key="8">
    <source>
        <dbReference type="ARBA" id="ARBA00023251"/>
    </source>
</evidence>
<dbReference type="Proteomes" id="UP000199614">
    <property type="component" value="Unassembled WGS sequence"/>
</dbReference>
<dbReference type="Gene3D" id="3.40.50.300">
    <property type="entry name" value="P-loop containing nucleotide triphosphate hydrolases"/>
    <property type="match status" value="1"/>
</dbReference>
<keyword evidence="2" id="KW-0813">Transport</keyword>
<dbReference type="SMART" id="SM00382">
    <property type="entry name" value="AAA"/>
    <property type="match status" value="1"/>
</dbReference>
<dbReference type="FunFam" id="3.40.50.300:FF:000589">
    <property type="entry name" value="ABC transporter, ATP-binding subunit"/>
    <property type="match status" value="1"/>
</dbReference>
<evidence type="ECO:0000256" key="3">
    <source>
        <dbReference type="ARBA" id="ARBA00022475"/>
    </source>
</evidence>
<dbReference type="PROSITE" id="PS50893">
    <property type="entry name" value="ABC_TRANSPORTER_2"/>
    <property type="match status" value="1"/>
</dbReference>
<dbReference type="PANTHER" id="PTHR42711:SF16">
    <property type="entry name" value="ABC TRANSPORTER ATP-BINDING PROTEIN"/>
    <property type="match status" value="1"/>
</dbReference>
<keyword evidence="3" id="KW-1003">Cell membrane</keyword>
<dbReference type="Pfam" id="PF00005">
    <property type="entry name" value="ABC_tran"/>
    <property type="match status" value="1"/>
</dbReference>
<dbReference type="AlphaFoldDB" id="A0A1I5AJG9"/>
<dbReference type="InterPro" id="IPR027417">
    <property type="entry name" value="P-loop_NTPase"/>
</dbReference>
<keyword evidence="8" id="KW-0046">Antibiotic resistance</keyword>
<evidence type="ECO:0000256" key="1">
    <source>
        <dbReference type="ARBA" id="ARBA00004202"/>
    </source>
</evidence>
<dbReference type="GO" id="GO:0005524">
    <property type="term" value="F:ATP binding"/>
    <property type="evidence" value="ECO:0007669"/>
    <property type="project" value="UniProtKB-KW"/>
</dbReference>
<name>A0A1I5AJG9_PSUAM</name>
<dbReference type="InterPro" id="IPR003593">
    <property type="entry name" value="AAA+_ATPase"/>
</dbReference>
<feature type="domain" description="ABC transporter" evidence="9">
    <location>
        <begin position="5"/>
        <end position="228"/>
    </location>
</feature>
<comment type="subcellular location">
    <subcellularLocation>
        <location evidence="1">Cell membrane</location>
        <topology evidence="1">Peripheral membrane protein</topology>
    </subcellularLocation>
</comment>
<dbReference type="CDD" id="cd03230">
    <property type="entry name" value="ABC_DR_subfamily_A"/>
    <property type="match status" value="1"/>
</dbReference>
<dbReference type="PANTHER" id="PTHR42711">
    <property type="entry name" value="ABC TRANSPORTER ATP-BINDING PROTEIN"/>
    <property type="match status" value="1"/>
</dbReference>
<dbReference type="EMBL" id="FOUY01000018">
    <property type="protein sequence ID" value="SFN62522.1"/>
    <property type="molecule type" value="Genomic_DNA"/>
</dbReference>
<reference evidence="10 11" key="1">
    <citation type="submission" date="2016-10" db="EMBL/GenBank/DDBJ databases">
        <authorList>
            <person name="de Groot N.N."/>
        </authorList>
    </citation>
    <scope>NUCLEOTIDE SEQUENCE [LARGE SCALE GENOMIC DNA]</scope>
    <source>
        <strain evidence="10 11">CGMCC 4.1877</strain>
    </source>
</reference>
<keyword evidence="7" id="KW-0472">Membrane</keyword>
<evidence type="ECO:0000259" key="9">
    <source>
        <dbReference type="PROSITE" id="PS50893"/>
    </source>
</evidence>
<gene>
    <name evidence="10" type="ORF">SAMN05216207_101811</name>
</gene>
<evidence type="ECO:0000313" key="11">
    <source>
        <dbReference type="Proteomes" id="UP000199614"/>
    </source>
</evidence>
<keyword evidence="5 10" id="KW-0067">ATP-binding</keyword>
<evidence type="ECO:0000256" key="6">
    <source>
        <dbReference type="ARBA" id="ARBA00022967"/>
    </source>
</evidence>